<gene>
    <name evidence="1" type="ORF">DHETER_LOCUS6767</name>
</gene>
<reference evidence="1" key="1">
    <citation type="submission" date="2021-06" db="EMBL/GenBank/DDBJ databases">
        <authorList>
            <person name="Kallberg Y."/>
            <person name="Tangrot J."/>
            <person name="Rosling A."/>
        </authorList>
    </citation>
    <scope>NUCLEOTIDE SEQUENCE</scope>
    <source>
        <strain evidence="1">IL203A</strain>
    </source>
</reference>
<accession>A0ACA9MGT5</accession>
<dbReference type="Proteomes" id="UP000789702">
    <property type="component" value="Unassembled WGS sequence"/>
</dbReference>
<name>A0ACA9MGT5_9GLOM</name>
<keyword evidence="2" id="KW-1185">Reference proteome</keyword>
<protein>
    <submittedName>
        <fullName evidence="1">13543_t:CDS:1</fullName>
    </submittedName>
</protein>
<dbReference type="EMBL" id="CAJVPU010008853">
    <property type="protein sequence ID" value="CAG8588598.1"/>
    <property type="molecule type" value="Genomic_DNA"/>
</dbReference>
<comment type="caution">
    <text evidence="1">The sequence shown here is derived from an EMBL/GenBank/DDBJ whole genome shotgun (WGS) entry which is preliminary data.</text>
</comment>
<sequence>MSFASLALVPDEFLLTLTPAEDMDISVPTLTNSPSLDTNMISTPLPEISNTQALNSSEAIDTYEHSY</sequence>
<proteinExistence type="predicted"/>
<evidence type="ECO:0000313" key="1">
    <source>
        <dbReference type="EMBL" id="CAG8588598.1"/>
    </source>
</evidence>
<evidence type="ECO:0000313" key="2">
    <source>
        <dbReference type="Proteomes" id="UP000789702"/>
    </source>
</evidence>
<feature type="non-terminal residue" evidence="1">
    <location>
        <position position="67"/>
    </location>
</feature>
<feature type="non-terminal residue" evidence="1">
    <location>
        <position position="1"/>
    </location>
</feature>
<organism evidence="1 2">
    <name type="scientific">Dentiscutata heterogama</name>
    <dbReference type="NCBI Taxonomy" id="1316150"/>
    <lineage>
        <taxon>Eukaryota</taxon>
        <taxon>Fungi</taxon>
        <taxon>Fungi incertae sedis</taxon>
        <taxon>Mucoromycota</taxon>
        <taxon>Glomeromycotina</taxon>
        <taxon>Glomeromycetes</taxon>
        <taxon>Diversisporales</taxon>
        <taxon>Gigasporaceae</taxon>
        <taxon>Dentiscutata</taxon>
    </lineage>
</organism>